<dbReference type="HOGENOM" id="CLU_217480_0_0_9"/>
<sequence>MRENKQIWSDFIEEDRFELHSYLTYLFKQCHDENLRQLEDENIEE</sequence>
<protein>
    <submittedName>
        <fullName evidence="1">Uncharacterized protein</fullName>
    </submittedName>
</protein>
<dbReference type="Proteomes" id="UP000000935">
    <property type="component" value="Plasmid pBM500"/>
</dbReference>
<geneLocation type="plasmid" evidence="1 2">
    <name>pBM500</name>
</geneLocation>
<reference evidence="1 2" key="1">
    <citation type="journal article" date="2011" name="J. Bacteriol.">
        <title>Genome sequences of the biotechnologically important Bacillus megaterium strains QM B1551 and DSM319.</title>
        <authorList>
            <person name="Eppinger M."/>
            <person name="Bunk B."/>
            <person name="Johns M.A."/>
            <person name="Edirisinghe J.N."/>
            <person name="Kutumbaka K.K."/>
            <person name="Koenig S.S."/>
            <person name="Huot Creasy H."/>
            <person name="Rosovitz M.J."/>
            <person name="Riley D.R."/>
            <person name="Daugherty S."/>
            <person name="Martin M."/>
            <person name="Elbourne L.D."/>
            <person name="Paulsen I."/>
            <person name="Biedendieck R."/>
            <person name="Braun C."/>
            <person name="Grayburn S."/>
            <person name="Dhingra S."/>
            <person name="Lukyanchuk V."/>
            <person name="Ball B."/>
            <person name="Ul-Qamar R."/>
            <person name="Seibel J."/>
            <person name="Bremer E."/>
            <person name="Jahn D."/>
            <person name="Ravel J."/>
            <person name="Vary P.S."/>
        </authorList>
    </citation>
    <scope>NUCLEOTIDE SEQUENCE [LARGE SCALE GENOMIC DNA]</scope>
    <source>
        <strain evidence="2">ATCC 12872 / QMB1551</strain>
        <plasmid evidence="1">pBM500</plasmid>
    </source>
</reference>
<accession>D5E3K0</accession>
<dbReference type="KEGG" id="bmq:BMQ_pBM50036"/>
<name>D5E3K0_PRIM1</name>
<keyword evidence="2" id="KW-1185">Reference proteome</keyword>
<dbReference type="EMBL" id="CP001988">
    <property type="protein sequence ID" value="ADE72375.1"/>
    <property type="molecule type" value="Genomic_DNA"/>
</dbReference>
<proteinExistence type="predicted"/>
<organism evidence="1 2">
    <name type="scientific">Priestia megaterium (strain ATCC 12872 / QMB1551)</name>
    <name type="common">Bacillus megaterium</name>
    <dbReference type="NCBI Taxonomy" id="545693"/>
    <lineage>
        <taxon>Bacteria</taxon>
        <taxon>Bacillati</taxon>
        <taxon>Bacillota</taxon>
        <taxon>Bacilli</taxon>
        <taxon>Bacillales</taxon>
        <taxon>Bacillaceae</taxon>
        <taxon>Priestia</taxon>
    </lineage>
</organism>
<gene>
    <name evidence="1" type="ordered locus">BMQ_pBM50036</name>
</gene>
<dbReference type="AlphaFoldDB" id="D5E3K0"/>
<evidence type="ECO:0000313" key="1">
    <source>
        <dbReference type="EMBL" id="ADE72375.1"/>
    </source>
</evidence>
<evidence type="ECO:0000313" key="2">
    <source>
        <dbReference type="Proteomes" id="UP000000935"/>
    </source>
</evidence>
<keyword evidence="1" id="KW-0614">Plasmid</keyword>